<accession>A0A251U6Z0</accession>
<name>A0A251U6Z0_HELAN</name>
<dbReference type="EMBL" id="MNCJ02000323">
    <property type="protein sequence ID" value="KAF5795995.1"/>
    <property type="molecule type" value="Genomic_DNA"/>
</dbReference>
<feature type="region of interest" description="Disordered" evidence="1">
    <location>
        <begin position="1"/>
        <end position="59"/>
    </location>
</feature>
<dbReference type="InParanoid" id="A0A251U6Z0"/>
<dbReference type="Proteomes" id="UP000215914">
    <property type="component" value="Chromosome 8"/>
</dbReference>
<sequence>MRYREKERLQEGETVKEMEPRSGDREKERLQEGDTVKEMEPHSGRRRLTQANDDGGTSG</sequence>
<keyword evidence="4" id="KW-1185">Reference proteome</keyword>
<proteinExistence type="predicted"/>
<evidence type="ECO:0000313" key="2">
    <source>
        <dbReference type="EMBL" id="KAF5795995.1"/>
    </source>
</evidence>
<protein>
    <submittedName>
        <fullName evidence="3">Uncharacterized protein</fullName>
    </submittedName>
</protein>
<organism evidence="3 4">
    <name type="scientific">Helianthus annuus</name>
    <name type="common">Common sunflower</name>
    <dbReference type="NCBI Taxonomy" id="4232"/>
    <lineage>
        <taxon>Eukaryota</taxon>
        <taxon>Viridiplantae</taxon>
        <taxon>Streptophyta</taxon>
        <taxon>Embryophyta</taxon>
        <taxon>Tracheophyta</taxon>
        <taxon>Spermatophyta</taxon>
        <taxon>Magnoliopsida</taxon>
        <taxon>eudicotyledons</taxon>
        <taxon>Gunneridae</taxon>
        <taxon>Pentapetalae</taxon>
        <taxon>asterids</taxon>
        <taxon>campanulids</taxon>
        <taxon>Asterales</taxon>
        <taxon>Asteraceae</taxon>
        <taxon>Asteroideae</taxon>
        <taxon>Heliantheae alliance</taxon>
        <taxon>Heliantheae</taxon>
        <taxon>Helianthus</taxon>
    </lineage>
</organism>
<evidence type="ECO:0000256" key="1">
    <source>
        <dbReference type="SAM" id="MobiDB-lite"/>
    </source>
</evidence>
<reference evidence="3" key="2">
    <citation type="submission" date="2017-02" db="EMBL/GenBank/DDBJ databases">
        <title>Sunflower complete genome.</title>
        <authorList>
            <person name="Langlade N."/>
            <person name="Munos S."/>
        </authorList>
    </citation>
    <scope>NUCLEOTIDE SEQUENCE [LARGE SCALE GENOMIC DNA]</scope>
    <source>
        <tissue evidence="3">Leaves</tissue>
    </source>
</reference>
<evidence type="ECO:0000313" key="3">
    <source>
        <dbReference type="EMBL" id="OTG19085.1"/>
    </source>
</evidence>
<dbReference type="AlphaFoldDB" id="A0A251U6Z0"/>
<dbReference type="EMBL" id="CM007897">
    <property type="protein sequence ID" value="OTG19085.1"/>
    <property type="molecule type" value="Genomic_DNA"/>
</dbReference>
<gene>
    <name evidence="3" type="ORF">HannXRQ_Chr08g0230151</name>
    <name evidence="2" type="ORF">HanXRQr2_Chr08g0346181</name>
</gene>
<reference evidence="2" key="3">
    <citation type="submission" date="2020-06" db="EMBL/GenBank/DDBJ databases">
        <title>Helianthus annuus Genome sequencing and assembly Release 2.</title>
        <authorList>
            <person name="Gouzy J."/>
            <person name="Langlade N."/>
            <person name="Munos S."/>
        </authorList>
    </citation>
    <scope>NUCLEOTIDE SEQUENCE</scope>
    <source>
        <tissue evidence="2">Leaves</tissue>
    </source>
</reference>
<dbReference type="Gramene" id="mRNA:HanXRQr2_Chr08g0346181">
    <property type="protein sequence ID" value="mRNA:HanXRQr2_Chr08g0346181"/>
    <property type="gene ID" value="HanXRQr2_Chr08g0346181"/>
</dbReference>
<reference evidence="2 4" key="1">
    <citation type="journal article" date="2017" name="Nature">
        <title>The sunflower genome provides insights into oil metabolism, flowering and Asterid evolution.</title>
        <authorList>
            <person name="Badouin H."/>
            <person name="Gouzy J."/>
            <person name="Grassa C.J."/>
            <person name="Murat F."/>
            <person name="Staton S.E."/>
            <person name="Cottret L."/>
            <person name="Lelandais-Briere C."/>
            <person name="Owens G.L."/>
            <person name="Carrere S."/>
            <person name="Mayjonade B."/>
            <person name="Legrand L."/>
            <person name="Gill N."/>
            <person name="Kane N.C."/>
            <person name="Bowers J.E."/>
            <person name="Hubner S."/>
            <person name="Bellec A."/>
            <person name="Berard A."/>
            <person name="Berges H."/>
            <person name="Blanchet N."/>
            <person name="Boniface M.C."/>
            <person name="Brunel D."/>
            <person name="Catrice O."/>
            <person name="Chaidir N."/>
            <person name="Claudel C."/>
            <person name="Donnadieu C."/>
            <person name="Faraut T."/>
            <person name="Fievet G."/>
            <person name="Helmstetter N."/>
            <person name="King M."/>
            <person name="Knapp S.J."/>
            <person name="Lai Z."/>
            <person name="Le Paslier M.C."/>
            <person name="Lippi Y."/>
            <person name="Lorenzon L."/>
            <person name="Mandel J.R."/>
            <person name="Marage G."/>
            <person name="Marchand G."/>
            <person name="Marquand E."/>
            <person name="Bret-Mestries E."/>
            <person name="Morien E."/>
            <person name="Nambeesan S."/>
            <person name="Nguyen T."/>
            <person name="Pegot-Espagnet P."/>
            <person name="Pouilly N."/>
            <person name="Raftis F."/>
            <person name="Sallet E."/>
            <person name="Schiex T."/>
            <person name="Thomas J."/>
            <person name="Vandecasteele C."/>
            <person name="Vares D."/>
            <person name="Vear F."/>
            <person name="Vautrin S."/>
            <person name="Crespi M."/>
            <person name="Mangin B."/>
            <person name="Burke J.M."/>
            <person name="Salse J."/>
            <person name="Munos S."/>
            <person name="Vincourt P."/>
            <person name="Rieseberg L.H."/>
            <person name="Langlade N.B."/>
        </authorList>
    </citation>
    <scope>NUCLEOTIDE SEQUENCE [LARGE SCALE GENOMIC DNA]</scope>
    <source>
        <strain evidence="4">cv. SF193</strain>
        <tissue evidence="2">Leaves</tissue>
    </source>
</reference>
<evidence type="ECO:0000313" key="4">
    <source>
        <dbReference type="Proteomes" id="UP000215914"/>
    </source>
</evidence>
<feature type="compositionally biased region" description="Basic and acidic residues" evidence="1">
    <location>
        <begin position="1"/>
        <end position="43"/>
    </location>
</feature>